<organism evidence="3 4">
    <name type="scientific">Serendipita indica (strain DSM 11827)</name>
    <name type="common">Root endophyte fungus</name>
    <name type="synonym">Piriformospora indica</name>
    <dbReference type="NCBI Taxonomy" id="1109443"/>
    <lineage>
        <taxon>Eukaryota</taxon>
        <taxon>Fungi</taxon>
        <taxon>Dikarya</taxon>
        <taxon>Basidiomycota</taxon>
        <taxon>Agaricomycotina</taxon>
        <taxon>Agaricomycetes</taxon>
        <taxon>Sebacinales</taxon>
        <taxon>Serendipitaceae</taxon>
        <taxon>Serendipita</taxon>
    </lineage>
</organism>
<keyword evidence="4" id="KW-1185">Reference proteome</keyword>
<dbReference type="InParanoid" id="G4U2A3"/>
<proteinExistence type="predicted"/>
<dbReference type="AlphaFoldDB" id="G4U2A3"/>
<evidence type="ECO:0000313" key="4">
    <source>
        <dbReference type="Proteomes" id="UP000007148"/>
    </source>
</evidence>
<keyword evidence="2" id="KW-0472">Membrane</keyword>
<feature type="compositionally biased region" description="Basic residues" evidence="1">
    <location>
        <begin position="120"/>
        <end position="134"/>
    </location>
</feature>
<feature type="region of interest" description="Disordered" evidence="1">
    <location>
        <begin position="102"/>
        <end position="134"/>
    </location>
</feature>
<keyword evidence="2" id="KW-0812">Transmembrane</keyword>
<dbReference type="Proteomes" id="UP000007148">
    <property type="component" value="Unassembled WGS sequence"/>
</dbReference>
<accession>G4U2A3</accession>
<sequence>MANLARISRTTSEDSAQQRLTARNRAQTNEMETSLRTRSGHGQQRQQRRARRPRWLNWENVLGVDNATERGRRRLSNPRAIVVVVAVLDLCVCVVGGGSNKVAAGKKGQKDVKPSSMAAAHHHPPPSPKPRRHSVLGHSLFESLQVILEPTYLYWIHALRPYKRL</sequence>
<reference evidence="3 4" key="1">
    <citation type="journal article" date="2011" name="PLoS Pathog.">
        <title>Endophytic Life Strategies Decoded by Genome and Transcriptome Analyses of the Mutualistic Root Symbiont Piriformospora indica.</title>
        <authorList>
            <person name="Zuccaro A."/>
            <person name="Lahrmann U."/>
            <person name="Guldener U."/>
            <person name="Langen G."/>
            <person name="Pfiffi S."/>
            <person name="Biedenkopf D."/>
            <person name="Wong P."/>
            <person name="Samans B."/>
            <person name="Grimm C."/>
            <person name="Basiewicz M."/>
            <person name="Murat C."/>
            <person name="Martin F."/>
            <person name="Kogel K.H."/>
        </authorList>
    </citation>
    <scope>NUCLEOTIDE SEQUENCE [LARGE SCALE GENOMIC DNA]</scope>
    <source>
        <strain evidence="3 4">DSM 11827</strain>
    </source>
</reference>
<feature type="region of interest" description="Disordered" evidence="1">
    <location>
        <begin position="1"/>
        <end position="51"/>
    </location>
</feature>
<dbReference type="EMBL" id="CAFZ01001867">
    <property type="protein sequence ID" value="CCA77712.1"/>
    <property type="molecule type" value="Genomic_DNA"/>
</dbReference>
<evidence type="ECO:0000313" key="3">
    <source>
        <dbReference type="EMBL" id="CCA77712.1"/>
    </source>
</evidence>
<keyword evidence="2" id="KW-1133">Transmembrane helix</keyword>
<feature type="compositionally biased region" description="Polar residues" evidence="1">
    <location>
        <begin position="8"/>
        <end position="42"/>
    </location>
</feature>
<name>G4U2A3_SERID</name>
<protein>
    <submittedName>
        <fullName evidence="3">Uncharacterized protein</fullName>
    </submittedName>
</protein>
<comment type="caution">
    <text evidence="3">The sequence shown here is derived from an EMBL/GenBank/DDBJ whole genome shotgun (WGS) entry which is preliminary data.</text>
</comment>
<evidence type="ECO:0000256" key="2">
    <source>
        <dbReference type="SAM" id="Phobius"/>
    </source>
</evidence>
<feature type="transmembrane region" description="Helical" evidence="2">
    <location>
        <begin position="80"/>
        <end position="99"/>
    </location>
</feature>
<dbReference type="HOGENOM" id="CLU_1611440_0_0_1"/>
<evidence type="ECO:0000256" key="1">
    <source>
        <dbReference type="SAM" id="MobiDB-lite"/>
    </source>
</evidence>
<gene>
    <name evidence="3" type="ORF">PIIN_08649</name>
</gene>